<dbReference type="GO" id="GO:0006075">
    <property type="term" value="P:(1-&gt;3)-beta-D-glucan biosynthetic process"/>
    <property type="evidence" value="ECO:0007669"/>
    <property type="project" value="InterPro"/>
</dbReference>
<keyword evidence="10 15" id="KW-0472">Membrane</keyword>
<dbReference type="Pfam" id="PF02364">
    <property type="entry name" value="Glucan_synthase"/>
    <property type="match status" value="2"/>
</dbReference>
<evidence type="ECO:0000256" key="3">
    <source>
        <dbReference type="ARBA" id="ARBA00012589"/>
    </source>
</evidence>
<evidence type="ECO:0000256" key="13">
    <source>
        <dbReference type="ARBA" id="ARBA00047777"/>
    </source>
</evidence>
<feature type="transmembrane region" description="Helical" evidence="15">
    <location>
        <begin position="1652"/>
        <end position="1671"/>
    </location>
</feature>
<feature type="transmembrane region" description="Helical" evidence="15">
    <location>
        <begin position="694"/>
        <end position="711"/>
    </location>
</feature>
<comment type="catalytic activity">
    <reaction evidence="13">
        <text>[(1-&gt;3)-beta-D-glucosyl](n) + UDP-alpha-D-glucose = [(1-&gt;3)-beta-D-glucosyl](n+1) + UDP + H(+)</text>
        <dbReference type="Rhea" id="RHEA:21476"/>
        <dbReference type="Rhea" id="RHEA-COMP:11146"/>
        <dbReference type="Rhea" id="RHEA-COMP:14303"/>
        <dbReference type="ChEBI" id="CHEBI:15378"/>
        <dbReference type="ChEBI" id="CHEBI:37671"/>
        <dbReference type="ChEBI" id="CHEBI:58223"/>
        <dbReference type="ChEBI" id="CHEBI:58885"/>
        <dbReference type="EC" id="2.4.1.34"/>
    </reaction>
</comment>
<evidence type="ECO:0000256" key="1">
    <source>
        <dbReference type="ARBA" id="ARBA00004651"/>
    </source>
</evidence>
<reference evidence="17 18" key="1">
    <citation type="journal article" date="2019" name="Nat. Plants">
        <title>Stout camphor tree genome fills gaps in understanding of flowering plant genome evolution.</title>
        <authorList>
            <person name="Chaw S.M."/>
            <person name="Liu Y.C."/>
            <person name="Wu Y.W."/>
            <person name="Wang H.Y."/>
            <person name="Lin C.I."/>
            <person name="Wu C.S."/>
            <person name="Ke H.M."/>
            <person name="Chang L.Y."/>
            <person name="Hsu C.Y."/>
            <person name="Yang H.T."/>
            <person name="Sudianto E."/>
            <person name="Hsu M.H."/>
            <person name="Wu K.P."/>
            <person name="Wang L.N."/>
            <person name="Leebens-Mack J.H."/>
            <person name="Tsai I.J."/>
        </authorList>
    </citation>
    <scope>NUCLEOTIDE SEQUENCE [LARGE SCALE GENOMIC DNA]</scope>
    <source>
        <strain evidence="18">cv. Chaw 1501</strain>
        <tissue evidence="17">Young leaves</tissue>
    </source>
</reference>
<dbReference type="OrthoDB" id="1880850at2759"/>
<feature type="transmembrane region" description="Helical" evidence="15">
    <location>
        <begin position="1561"/>
        <end position="1581"/>
    </location>
</feature>
<evidence type="ECO:0000256" key="2">
    <source>
        <dbReference type="ARBA" id="ARBA00009040"/>
    </source>
</evidence>
<feature type="transmembrane region" description="Helical" evidence="15">
    <location>
        <begin position="1817"/>
        <end position="1840"/>
    </location>
</feature>
<evidence type="ECO:0000256" key="10">
    <source>
        <dbReference type="ARBA" id="ARBA00023136"/>
    </source>
</evidence>
<feature type="transmembrane region" description="Helical" evidence="15">
    <location>
        <begin position="1860"/>
        <end position="1880"/>
    </location>
</feature>
<keyword evidence="5" id="KW-0328">Glycosyltransferase</keyword>
<comment type="caution">
    <text evidence="17">The sequence shown here is derived from an EMBL/GenBank/DDBJ whole genome shotgun (WGS) entry which is preliminary data.</text>
</comment>
<dbReference type="GO" id="GO:0003843">
    <property type="term" value="F:1,3-beta-D-glucan synthase activity"/>
    <property type="evidence" value="ECO:0007669"/>
    <property type="project" value="UniProtKB-EC"/>
</dbReference>
<dbReference type="Proteomes" id="UP000283530">
    <property type="component" value="Unassembled WGS sequence"/>
</dbReference>
<evidence type="ECO:0000256" key="14">
    <source>
        <dbReference type="SAM" id="MobiDB-lite"/>
    </source>
</evidence>
<keyword evidence="8" id="KW-0133">Cell shape</keyword>
<dbReference type="PANTHER" id="PTHR12741:SF22">
    <property type="entry name" value="CALLOSE SYNTHASE 8-RELATED"/>
    <property type="match status" value="1"/>
</dbReference>
<evidence type="ECO:0000259" key="16">
    <source>
        <dbReference type="SMART" id="SM01205"/>
    </source>
</evidence>
<feature type="transmembrane region" description="Helical" evidence="15">
    <location>
        <begin position="642"/>
        <end position="663"/>
    </location>
</feature>
<evidence type="ECO:0000313" key="18">
    <source>
        <dbReference type="Proteomes" id="UP000283530"/>
    </source>
</evidence>
<feature type="transmembrane region" description="Helical" evidence="15">
    <location>
        <begin position="539"/>
        <end position="560"/>
    </location>
</feature>
<feature type="domain" description="1,3-beta-glucan synthase component FKS1-like" evidence="16">
    <location>
        <begin position="301"/>
        <end position="417"/>
    </location>
</feature>
<keyword evidence="4" id="KW-1003">Cell membrane</keyword>
<sequence length="1913" mass="221651">MAEIVLAEPSNGRTASSSRPLYRSKTTGIVLSAFDSEKLPPTLVSIRPFLRVANQIENESPRAAYLCRFHAFEQAHEMDRDSSGRGVRQFKTALLQRLELDEKLTPRMRKEKSDIKELKYFYDRYNELHQDLKDSDSAAREQLSGIISVLYEVYTKLTPGYGEKPELYVPYNILPLDPGGAKQAIMQLPEIKAAVEAVRNTRGLPIEENDLNLESFDLLDWLQHWFGFQKGNVANQREHLILLLANIHIRQIPKPASMSKLDERAVNELMKKLFKNYKIWCKFLGRKSNIWMPSMKQAMQQHKILYIGLYLLIWGEASNLRFMPECLCYIFHRMAYELYGVLSGAVSNETGEKVRPACGGGSESFLNNVVTPIYRVISKEAQKNKNGTADHSKWRNYDDLNEFFWSTDCFQLGWPLRLDHDFFHVASPDGSHAQEATTDEDHGRKWLGKTNFVEIRSFWNLFRSFDRMWTFFILGLQVIIIMAWHNIGSLFGLLDAVIFEDIMSIFVTSAILKLIQASLDIAFAWKVRNTMNYFQILRYVLKLVAAAIWTIILPVYYAISRRNSTCSTKSFTYGNGEWCLSSYMVAVAIYLSSNVIGMVLFFVPALSSYIETSNCRLCTILSWWAQPQLYVGRGMQERRLSFFKYTLFWGLLLLSKFSFSYYFEIRPLVEPTKQIMKISVSKYEWHELFPKVKSNYGAIVAVWAPIILVYFMDTQIWYAVYCTIFGGVSGIFHHLGEIRTMGMLRSRFQSLPAAFNVCLIPPSLKKEYKKNVGSFFRQKFHEVSENDKNGVAKFVQVWNQIINSFRSEDLISNREMDLMTIPLSSELSEGLICWPVFLLATKFSTALDMARDFVGKEEHLYKKIKKDYYMYCAVMECYESLKNILGVLVVGDLEKRIIAEIIYEVETSINKSSLLADFKMSELPALHSKCIELANILLENERFHHDKVIKLLQDIFEVVTKDIMTHGSRILNLISCPESPEGDAVTFFRQHEPELFASIDSYRDIRCLPMTVQLKQQIRRLLLLLTVKETAMDIPKNLEARRRISFFATSLFMNMPSAPKVRNMLSFSVLTPYYMEEVNFSKEELHSDKDWVPIIFYMQTIYPDEWKNFLERMGCENWEDNVIDETEELRNWASFRGQTLSRTVRGMMYYRKALKLQAFLEMAEDKILYSDIFEDYNDTERAHDRKNSQLSLSAQLDAIADMKFTYVLSCQMYGAQKSSGDQRGQDILELMIKYPSLRVAYIEEKEEVRDKPQKIYSSILVKAMNELDQEIYRIKLPGPPNIGEGKPENQNHAIIFTRGDALQTIDMNQDNYMEEALKIRNVLQEFLRHQGEHPPAIVGLREHIFTGSVSSLAGFMSYQETSFVTIGQRLLANPLRVRFHYGHPDLFDRVFHLTRGGISKASKTINLSEDVFAGFNSTLRRGYITYHEYMQVGKGRDVGLNQISKFEAKVANGNSEQTLSRDIYRLGHRFDFFRMLSCYFTTVGFYFNSLMSVIGIYVFLYGQLYLILSGLENALLHEAGMRKIKSLETVLASQSFIQLGLLTGLPMVMEIGLEKGFRTALSEFIFMQLQLAAVFFTFSLGTKSHYYGRTILHGGAKYRHTGRKFVVFHASFTENYRLYSRSHFVKGLELMLLLIVYSSFRQSYEYSMKYALATYSIWFLVSTWLFAPFFFNPSGFEWQKVVEDWKDWNKWIKNQGGIGVHQDKSWETWWNDEQAHLKHSGLIARIVETLLSLRFFIYQYGLVYHLDISQESKNFLVYVLSWLVIGSIFLLLKVLDKGRRRLSINHHLLYRLFKALLFLSVLAIIITLFIICKLSMIDLFICWLAFLPTVWALLSIAQAVRPKIENFGMWDSVQVLAQAYDYGMGLALFAPLAALAWLPFVSDCQTRFLFNPAFNRRLQIHPILAGRNKNKQS</sequence>
<dbReference type="GO" id="GO:0000148">
    <property type="term" value="C:1,3-beta-D-glucan synthase complex"/>
    <property type="evidence" value="ECO:0007669"/>
    <property type="project" value="InterPro"/>
</dbReference>
<evidence type="ECO:0000256" key="12">
    <source>
        <dbReference type="ARBA" id="ARBA00032165"/>
    </source>
</evidence>
<feature type="transmembrane region" description="Helical" evidence="15">
    <location>
        <begin position="580"/>
        <end position="603"/>
    </location>
</feature>
<feature type="transmembrane region" description="Helical" evidence="15">
    <location>
        <begin position="1485"/>
        <end position="1508"/>
    </location>
</feature>
<evidence type="ECO:0000313" key="17">
    <source>
        <dbReference type="EMBL" id="RWR96184.1"/>
    </source>
</evidence>
<feature type="transmembrane region" description="Helical" evidence="15">
    <location>
        <begin position="1792"/>
        <end position="1811"/>
    </location>
</feature>
<comment type="similarity">
    <text evidence="2">Belongs to the glycosyltransferase 48 family.</text>
</comment>
<feature type="region of interest" description="Disordered" evidence="14">
    <location>
        <begin position="1"/>
        <end position="20"/>
    </location>
</feature>
<dbReference type="EMBL" id="QPKB01000012">
    <property type="protein sequence ID" value="RWR96184.1"/>
    <property type="molecule type" value="Genomic_DNA"/>
</dbReference>
<proteinExistence type="inferred from homology"/>
<keyword evidence="18" id="KW-1185">Reference proteome</keyword>
<dbReference type="PANTHER" id="PTHR12741">
    <property type="entry name" value="LYST-INTERACTING PROTEIN LIP5 DOPAMINE RESPONSIVE PROTEIN DRG-1"/>
    <property type="match status" value="1"/>
</dbReference>
<dbReference type="InterPro" id="IPR023175">
    <property type="entry name" value="Vta1/CALS_N_sf"/>
</dbReference>
<dbReference type="GO" id="GO:0005886">
    <property type="term" value="C:plasma membrane"/>
    <property type="evidence" value="ECO:0007669"/>
    <property type="project" value="UniProtKB-SubCell"/>
</dbReference>
<dbReference type="Pfam" id="PF25968">
    <property type="entry name" value="CALS1"/>
    <property type="match status" value="1"/>
</dbReference>
<evidence type="ECO:0000256" key="5">
    <source>
        <dbReference type="ARBA" id="ARBA00022676"/>
    </source>
</evidence>
<keyword evidence="6 17" id="KW-0808">Transferase</keyword>
<evidence type="ECO:0000256" key="9">
    <source>
        <dbReference type="ARBA" id="ARBA00022989"/>
    </source>
</evidence>
<feature type="transmembrane region" description="Helical" evidence="15">
    <location>
        <begin position="718"/>
        <end position="736"/>
    </location>
</feature>
<keyword evidence="7 15" id="KW-0812">Transmembrane</keyword>
<protein>
    <recommendedName>
        <fullName evidence="12">1,3-beta-glucan synthase</fullName>
        <ecNumber evidence="3">2.4.1.34</ecNumber>
    </recommendedName>
    <alternativeName>
        <fullName evidence="12">1,3-beta-glucan synthase</fullName>
    </alternativeName>
</protein>
<accession>A0A3S3R6P3</accession>
<keyword evidence="11" id="KW-0961">Cell wall biogenesis/degradation</keyword>
<dbReference type="SMART" id="SM01205">
    <property type="entry name" value="FKS1_dom1"/>
    <property type="match status" value="1"/>
</dbReference>
<evidence type="ECO:0000256" key="8">
    <source>
        <dbReference type="ARBA" id="ARBA00022960"/>
    </source>
</evidence>
<comment type="subcellular location">
    <subcellularLocation>
        <location evidence="1">Cell membrane</location>
        <topology evidence="1">Multi-pass membrane protein</topology>
    </subcellularLocation>
</comment>
<dbReference type="InterPro" id="IPR026899">
    <property type="entry name" value="FKS1-like_dom1"/>
</dbReference>
<dbReference type="STRING" id="337451.A0A3S3R6P3"/>
<feature type="transmembrane region" description="Helical" evidence="15">
    <location>
        <begin position="1722"/>
        <end position="1743"/>
    </location>
</feature>
<feature type="transmembrane region" description="Helical" evidence="15">
    <location>
        <begin position="505"/>
        <end position="527"/>
    </location>
</feature>
<evidence type="ECO:0000256" key="11">
    <source>
        <dbReference type="ARBA" id="ARBA00023316"/>
    </source>
</evidence>
<dbReference type="InterPro" id="IPR003440">
    <property type="entry name" value="Glyco_trans_48_dom"/>
</dbReference>
<dbReference type="Pfam" id="PF14288">
    <property type="entry name" value="FKS1_dom1"/>
    <property type="match status" value="1"/>
</dbReference>
<organism evidence="17 18">
    <name type="scientific">Cinnamomum micranthum f. kanehirae</name>
    <dbReference type="NCBI Taxonomy" id="337451"/>
    <lineage>
        <taxon>Eukaryota</taxon>
        <taxon>Viridiplantae</taxon>
        <taxon>Streptophyta</taxon>
        <taxon>Embryophyta</taxon>
        <taxon>Tracheophyta</taxon>
        <taxon>Spermatophyta</taxon>
        <taxon>Magnoliopsida</taxon>
        <taxon>Magnoliidae</taxon>
        <taxon>Laurales</taxon>
        <taxon>Lauraceae</taxon>
        <taxon>Cinnamomum</taxon>
    </lineage>
</organism>
<dbReference type="GO" id="GO:0008360">
    <property type="term" value="P:regulation of cell shape"/>
    <property type="evidence" value="ECO:0007669"/>
    <property type="project" value="UniProtKB-KW"/>
</dbReference>
<feature type="compositionally biased region" description="Polar residues" evidence="14">
    <location>
        <begin position="11"/>
        <end position="20"/>
    </location>
</feature>
<feature type="transmembrane region" description="Helical" evidence="15">
    <location>
        <begin position="1755"/>
        <end position="1772"/>
    </location>
</feature>
<dbReference type="InterPro" id="IPR039431">
    <property type="entry name" value="Vta1/CALS_N"/>
</dbReference>
<name>A0A3S3R6P3_9MAGN</name>
<feature type="transmembrane region" description="Helical" evidence="15">
    <location>
        <begin position="1529"/>
        <end position="1549"/>
    </location>
</feature>
<evidence type="ECO:0000256" key="6">
    <source>
        <dbReference type="ARBA" id="ARBA00022679"/>
    </source>
</evidence>
<dbReference type="Gene3D" id="1.25.40.270">
    <property type="entry name" value="Vacuolar protein sorting-associated protein vta1"/>
    <property type="match status" value="1"/>
</dbReference>
<dbReference type="Pfam" id="PF04652">
    <property type="entry name" value="Vta1"/>
    <property type="match status" value="1"/>
</dbReference>
<evidence type="ECO:0000256" key="7">
    <source>
        <dbReference type="ARBA" id="ARBA00022692"/>
    </source>
</evidence>
<dbReference type="InterPro" id="IPR058851">
    <property type="entry name" value="CALS1_helical"/>
</dbReference>
<dbReference type="EC" id="2.4.1.34" evidence="3"/>
<evidence type="ECO:0000256" key="4">
    <source>
        <dbReference type="ARBA" id="ARBA00022475"/>
    </source>
</evidence>
<gene>
    <name evidence="17" type="ORF">CKAN_02555300</name>
</gene>
<evidence type="ECO:0000256" key="15">
    <source>
        <dbReference type="SAM" id="Phobius"/>
    </source>
</evidence>
<feature type="transmembrane region" description="Helical" evidence="15">
    <location>
        <begin position="468"/>
        <end position="485"/>
    </location>
</feature>
<keyword evidence="9 15" id="KW-1133">Transmembrane helix</keyword>